<protein>
    <submittedName>
        <fullName evidence="1">Uncharacterized protein</fullName>
    </submittedName>
</protein>
<gene>
    <name evidence="1" type="ORF">HRbin22_01813</name>
</gene>
<sequence length="56" mass="6405">MRRLDLWLARAEVRIPHLLAGPEGLQLVARPLDLLARWGEVIRAPPFRNPNLLCLP</sequence>
<comment type="caution">
    <text evidence="1">The sequence shown here is derived from an EMBL/GenBank/DDBJ whole genome shotgun (WGS) entry which is preliminary data.</text>
</comment>
<reference evidence="2" key="1">
    <citation type="submission" date="2017-09" db="EMBL/GenBank/DDBJ databases">
        <title>Metaegenomics of thermophilic ammonia-oxidizing enrichment culture.</title>
        <authorList>
            <person name="Kato S."/>
            <person name="Suzuki K."/>
        </authorList>
    </citation>
    <scope>NUCLEOTIDE SEQUENCE [LARGE SCALE GENOMIC DNA]</scope>
</reference>
<name>A0A2H5Y7Y0_9CHLR</name>
<dbReference type="AlphaFoldDB" id="A0A2H5Y7Y0"/>
<evidence type="ECO:0000313" key="1">
    <source>
        <dbReference type="EMBL" id="GBD09556.1"/>
    </source>
</evidence>
<dbReference type="Proteomes" id="UP000236642">
    <property type="component" value="Unassembled WGS sequence"/>
</dbReference>
<proteinExistence type="predicted"/>
<dbReference type="EMBL" id="BEHY01000050">
    <property type="protein sequence ID" value="GBD09556.1"/>
    <property type="molecule type" value="Genomic_DNA"/>
</dbReference>
<accession>A0A2H5Y7Y0</accession>
<evidence type="ECO:0000313" key="2">
    <source>
        <dbReference type="Proteomes" id="UP000236642"/>
    </source>
</evidence>
<organism evidence="1 2">
    <name type="scientific">Candidatus Thermoflexus japonica</name>
    <dbReference type="NCBI Taxonomy" id="2035417"/>
    <lineage>
        <taxon>Bacteria</taxon>
        <taxon>Bacillati</taxon>
        <taxon>Chloroflexota</taxon>
        <taxon>Thermoflexia</taxon>
        <taxon>Thermoflexales</taxon>
        <taxon>Thermoflexaceae</taxon>
        <taxon>Thermoflexus</taxon>
    </lineage>
</organism>